<name>A0A5B6VD24_9ROSI</name>
<dbReference type="InterPro" id="IPR012337">
    <property type="entry name" value="RNaseH-like_sf"/>
</dbReference>
<dbReference type="AlphaFoldDB" id="A0A5B6VD24"/>
<organism evidence="1 2">
    <name type="scientific">Gossypium australe</name>
    <dbReference type="NCBI Taxonomy" id="47621"/>
    <lineage>
        <taxon>Eukaryota</taxon>
        <taxon>Viridiplantae</taxon>
        <taxon>Streptophyta</taxon>
        <taxon>Embryophyta</taxon>
        <taxon>Tracheophyta</taxon>
        <taxon>Spermatophyta</taxon>
        <taxon>Magnoliopsida</taxon>
        <taxon>eudicotyledons</taxon>
        <taxon>Gunneridae</taxon>
        <taxon>Pentapetalae</taxon>
        <taxon>rosids</taxon>
        <taxon>malvids</taxon>
        <taxon>Malvales</taxon>
        <taxon>Malvaceae</taxon>
        <taxon>Malvoideae</taxon>
        <taxon>Gossypium</taxon>
    </lineage>
</organism>
<dbReference type="GO" id="GO:0003676">
    <property type="term" value="F:nucleic acid binding"/>
    <property type="evidence" value="ECO:0007669"/>
    <property type="project" value="InterPro"/>
</dbReference>
<evidence type="ECO:0000313" key="1">
    <source>
        <dbReference type="EMBL" id="KAA3466856.1"/>
    </source>
</evidence>
<dbReference type="EMBL" id="SMMG02000007">
    <property type="protein sequence ID" value="KAA3466856.1"/>
    <property type="molecule type" value="Genomic_DNA"/>
</dbReference>
<dbReference type="Proteomes" id="UP000325315">
    <property type="component" value="Unassembled WGS sequence"/>
</dbReference>
<dbReference type="PANTHER" id="PTHR35046:SF9">
    <property type="entry name" value="RNA-DIRECTED DNA POLYMERASE"/>
    <property type="match status" value="1"/>
</dbReference>
<dbReference type="Gene3D" id="3.30.420.10">
    <property type="entry name" value="Ribonuclease H-like superfamily/Ribonuclease H"/>
    <property type="match status" value="1"/>
</dbReference>
<reference evidence="1" key="1">
    <citation type="submission" date="2019-08" db="EMBL/GenBank/DDBJ databases">
        <authorList>
            <person name="Liu F."/>
        </authorList>
    </citation>
    <scope>NUCLEOTIDE SEQUENCE [LARGE SCALE GENOMIC DNA]</scope>
    <source>
        <strain evidence="1">PA1801</strain>
        <tissue evidence="1">Leaf</tissue>
    </source>
</reference>
<sequence length="114" mass="13166">MDFVFGLPLTLTKKDFVWVIVDKLTNSAHFISKLARLYMSEIVRLHGVLISIILDSDPRYTSQFWNKLHEALDTRLDFSTVFHPQTDGQSKKGSWEEPLSLPEFTYNNSFPSSI</sequence>
<dbReference type="PANTHER" id="PTHR35046">
    <property type="entry name" value="ZINC KNUCKLE (CCHC-TYPE) FAMILY PROTEIN"/>
    <property type="match status" value="1"/>
</dbReference>
<accession>A0A5B6VD24</accession>
<keyword evidence="2" id="KW-1185">Reference proteome</keyword>
<proteinExistence type="predicted"/>
<gene>
    <name evidence="1" type="ORF">EPI10_001918</name>
</gene>
<dbReference type="SUPFAM" id="SSF53098">
    <property type="entry name" value="Ribonuclease H-like"/>
    <property type="match status" value="1"/>
</dbReference>
<dbReference type="OrthoDB" id="1600023at2759"/>
<protein>
    <submittedName>
        <fullName evidence="1">DNA/RNA polymerases superfamily protein</fullName>
    </submittedName>
</protein>
<dbReference type="InterPro" id="IPR036397">
    <property type="entry name" value="RNaseH_sf"/>
</dbReference>
<evidence type="ECO:0000313" key="2">
    <source>
        <dbReference type="Proteomes" id="UP000325315"/>
    </source>
</evidence>
<comment type="caution">
    <text evidence="1">The sequence shown here is derived from an EMBL/GenBank/DDBJ whole genome shotgun (WGS) entry which is preliminary data.</text>
</comment>